<comment type="caution">
    <text evidence="1">The sequence shown here is derived from an EMBL/GenBank/DDBJ whole genome shotgun (WGS) entry which is preliminary data.</text>
</comment>
<name>A0A3P1WP59_9ACTN</name>
<accession>A0A3P1WP59</accession>
<dbReference type="AlphaFoldDB" id="A0A3P1WP59"/>
<sequence length="66" mass="6804">MVDESENSSLFDLYVEADALLEQVQVEELDSLVSAGSSTASSISSVSTLSCPGGCVYSYTTVSSAS</sequence>
<dbReference type="EMBL" id="RQYT01000064">
    <property type="protein sequence ID" value="RRD47618.1"/>
    <property type="molecule type" value="Genomic_DNA"/>
</dbReference>
<evidence type="ECO:0000313" key="1">
    <source>
        <dbReference type="EMBL" id="RRD47618.1"/>
    </source>
</evidence>
<proteinExistence type="predicted"/>
<dbReference type="OrthoDB" id="9962688at2"/>
<evidence type="ECO:0000313" key="2">
    <source>
        <dbReference type="Proteomes" id="UP000280935"/>
    </source>
</evidence>
<organism evidence="1 2">
    <name type="scientific">Arachnia propionica</name>
    <dbReference type="NCBI Taxonomy" id="1750"/>
    <lineage>
        <taxon>Bacteria</taxon>
        <taxon>Bacillati</taxon>
        <taxon>Actinomycetota</taxon>
        <taxon>Actinomycetes</taxon>
        <taxon>Propionibacteriales</taxon>
        <taxon>Propionibacteriaceae</taxon>
        <taxon>Arachnia</taxon>
    </lineage>
</organism>
<dbReference type="RefSeq" id="WP_125229243.1">
    <property type="nucleotide sequence ID" value="NZ_RQYT01000064.1"/>
</dbReference>
<protein>
    <submittedName>
        <fullName evidence="1">Thiocillin family RiPP</fullName>
    </submittedName>
</protein>
<dbReference type="Proteomes" id="UP000280935">
    <property type="component" value="Unassembled WGS sequence"/>
</dbReference>
<gene>
    <name evidence="1" type="ORF">EII35_14850</name>
</gene>
<dbReference type="InterPro" id="IPR049803">
    <property type="entry name" value="RiPP_thiocil-like"/>
</dbReference>
<reference evidence="1 2" key="1">
    <citation type="submission" date="2018-11" db="EMBL/GenBank/DDBJ databases">
        <title>Genomes From Bacteria Associated with the Canine Oral Cavity: a Test Case for Automated Genome-Based Taxonomic Assignment.</title>
        <authorList>
            <person name="Coil D.A."/>
            <person name="Jospin G."/>
            <person name="Darling A.E."/>
            <person name="Wallis C."/>
            <person name="Davis I.J."/>
            <person name="Harris S."/>
            <person name="Eisen J.A."/>
            <person name="Holcombe L.J."/>
            <person name="O'Flynn C."/>
        </authorList>
    </citation>
    <scope>NUCLEOTIDE SEQUENCE [LARGE SCALE GENOMIC DNA]</scope>
    <source>
        <strain evidence="1 2">OH2822_COT-296</strain>
    </source>
</reference>
<dbReference type="NCBIfam" id="NF033482">
    <property type="entry name" value="RiPP_thiocil"/>
    <property type="match status" value="1"/>
</dbReference>